<reference evidence="5" key="1">
    <citation type="submission" date="2020-05" db="EMBL/GenBank/DDBJ databases">
        <authorList>
            <person name="Chiriac C."/>
            <person name="Salcher M."/>
            <person name="Ghai R."/>
            <person name="Kavagutti S V."/>
        </authorList>
    </citation>
    <scope>NUCLEOTIDE SEQUENCE</scope>
</reference>
<protein>
    <submittedName>
        <fullName evidence="5">Unannotated protein</fullName>
    </submittedName>
</protein>
<dbReference type="GO" id="GO:0009401">
    <property type="term" value="P:phosphoenolpyruvate-dependent sugar phosphotransferase system"/>
    <property type="evidence" value="ECO:0007669"/>
    <property type="project" value="UniProtKB-KW"/>
</dbReference>
<dbReference type="CDD" id="cd00367">
    <property type="entry name" value="PTS-HPr_like"/>
    <property type="match status" value="1"/>
</dbReference>
<evidence type="ECO:0000313" key="5">
    <source>
        <dbReference type="EMBL" id="CAB4585229.1"/>
    </source>
</evidence>
<dbReference type="NCBIfam" id="TIGR01003">
    <property type="entry name" value="PTS_HPr_family"/>
    <property type="match status" value="1"/>
</dbReference>
<dbReference type="InterPro" id="IPR010916">
    <property type="entry name" value="TonB_box_CS"/>
</dbReference>
<feature type="domain" description="HPr" evidence="4">
    <location>
        <begin position="1"/>
        <end position="88"/>
    </location>
</feature>
<proteinExistence type="predicted"/>
<name>A0A6J6FBZ6_9ZZZZ</name>
<comment type="subcellular location">
    <subcellularLocation>
        <location evidence="1">Cytoplasm</location>
    </subcellularLocation>
</comment>
<evidence type="ECO:0000256" key="1">
    <source>
        <dbReference type="ARBA" id="ARBA00004496"/>
    </source>
</evidence>
<keyword evidence="2" id="KW-0963">Cytoplasm</keyword>
<dbReference type="PROSITE" id="PS00369">
    <property type="entry name" value="PTS_HPR_HIS"/>
    <property type="match status" value="1"/>
</dbReference>
<dbReference type="PANTHER" id="PTHR33705">
    <property type="entry name" value="PHOSPHOCARRIER PROTEIN HPR"/>
    <property type="match status" value="1"/>
</dbReference>
<evidence type="ECO:0000259" key="4">
    <source>
        <dbReference type="PROSITE" id="PS51350"/>
    </source>
</evidence>
<dbReference type="PRINTS" id="PR00107">
    <property type="entry name" value="PHOSPHOCPHPR"/>
</dbReference>
<dbReference type="InterPro" id="IPR000032">
    <property type="entry name" value="HPr-like"/>
</dbReference>
<accession>A0A6J6FBZ6</accession>
<dbReference type="AlphaFoldDB" id="A0A6J6FBZ6"/>
<dbReference type="SUPFAM" id="SSF55594">
    <property type="entry name" value="HPr-like"/>
    <property type="match status" value="1"/>
</dbReference>
<dbReference type="PROSITE" id="PS51350">
    <property type="entry name" value="PTS_HPR_DOM"/>
    <property type="match status" value="1"/>
</dbReference>
<dbReference type="InterPro" id="IPR050399">
    <property type="entry name" value="HPr"/>
</dbReference>
<dbReference type="PROSITE" id="PS00430">
    <property type="entry name" value="TONB_DEPENDENT_REC_1"/>
    <property type="match status" value="1"/>
</dbReference>
<keyword evidence="3" id="KW-0598">Phosphotransferase system</keyword>
<gene>
    <name evidence="5" type="ORF">UFOPK1788_00170</name>
</gene>
<dbReference type="EMBL" id="CAEZUE010000010">
    <property type="protein sequence ID" value="CAB4585229.1"/>
    <property type="molecule type" value="Genomic_DNA"/>
</dbReference>
<evidence type="ECO:0000256" key="3">
    <source>
        <dbReference type="ARBA" id="ARBA00022683"/>
    </source>
</evidence>
<dbReference type="Pfam" id="PF00381">
    <property type="entry name" value="PTS-HPr"/>
    <property type="match status" value="1"/>
</dbReference>
<dbReference type="GO" id="GO:0005737">
    <property type="term" value="C:cytoplasm"/>
    <property type="evidence" value="ECO:0007669"/>
    <property type="project" value="UniProtKB-SubCell"/>
</dbReference>
<organism evidence="5">
    <name type="scientific">freshwater metagenome</name>
    <dbReference type="NCBI Taxonomy" id="449393"/>
    <lineage>
        <taxon>unclassified sequences</taxon>
        <taxon>metagenomes</taxon>
        <taxon>ecological metagenomes</taxon>
    </lineage>
</organism>
<sequence length="88" mass="9094">MTSRTATIASAHGLHARPAALFVQAVNDSGLTVTIEKDGREAPAGSILGVISLAINQGDTVTVTAEGAHADDVLERLVSFLETDHDAQ</sequence>
<dbReference type="Gene3D" id="3.30.1340.10">
    <property type="entry name" value="HPr-like"/>
    <property type="match status" value="1"/>
</dbReference>
<dbReference type="InterPro" id="IPR001020">
    <property type="entry name" value="PTS_HPr_His_P_site"/>
</dbReference>
<dbReference type="PANTHER" id="PTHR33705:SF2">
    <property type="entry name" value="PHOSPHOCARRIER PROTEIN NPR"/>
    <property type="match status" value="1"/>
</dbReference>
<dbReference type="InterPro" id="IPR035895">
    <property type="entry name" value="HPr-like_sf"/>
</dbReference>
<evidence type="ECO:0000256" key="2">
    <source>
        <dbReference type="ARBA" id="ARBA00022490"/>
    </source>
</evidence>